<reference evidence="2" key="2">
    <citation type="submission" date="2020-09" db="EMBL/GenBank/DDBJ databases">
        <authorList>
            <person name="Sun Q."/>
            <person name="Zhou Y."/>
        </authorList>
    </citation>
    <scope>NUCLEOTIDE SEQUENCE</scope>
    <source>
        <strain evidence="2">CGMCC 4.3508</strain>
    </source>
</reference>
<evidence type="ECO:0000256" key="1">
    <source>
        <dbReference type="SAM" id="MobiDB-lite"/>
    </source>
</evidence>
<comment type="caution">
    <text evidence="2">The sequence shown here is derived from an EMBL/GenBank/DDBJ whole genome shotgun (WGS) entry which is preliminary data.</text>
</comment>
<evidence type="ECO:0000313" key="2">
    <source>
        <dbReference type="EMBL" id="GGL17664.1"/>
    </source>
</evidence>
<evidence type="ECO:0008006" key="4">
    <source>
        <dbReference type="Google" id="ProtNLM"/>
    </source>
</evidence>
<dbReference type="EMBL" id="BMMH01000006">
    <property type="protein sequence ID" value="GGL17664.1"/>
    <property type="molecule type" value="Genomic_DNA"/>
</dbReference>
<dbReference type="Proteomes" id="UP000638263">
    <property type="component" value="Unassembled WGS sequence"/>
</dbReference>
<reference evidence="2" key="1">
    <citation type="journal article" date="2014" name="Int. J. Syst. Evol. Microbiol.">
        <title>Complete genome sequence of Corynebacterium casei LMG S-19264T (=DSM 44701T), isolated from a smear-ripened cheese.</title>
        <authorList>
            <consortium name="US DOE Joint Genome Institute (JGI-PGF)"/>
            <person name="Walter F."/>
            <person name="Albersmeier A."/>
            <person name="Kalinowski J."/>
            <person name="Ruckert C."/>
        </authorList>
    </citation>
    <scope>NUCLEOTIDE SEQUENCE</scope>
    <source>
        <strain evidence="2">CGMCC 4.3508</strain>
    </source>
</reference>
<dbReference type="AlphaFoldDB" id="A0A917RPL7"/>
<organism evidence="2 3">
    <name type="scientific">Nocardia jinanensis</name>
    <dbReference type="NCBI Taxonomy" id="382504"/>
    <lineage>
        <taxon>Bacteria</taxon>
        <taxon>Bacillati</taxon>
        <taxon>Actinomycetota</taxon>
        <taxon>Actinomycetes</taxon>
        <taxon>Mycobacteriales</taxon>
        <taxon>Nocardiaceae</taxon>
        <taxon>Nocardia</taxon>
    </lineage>
</organism>
<protein>
    <recommendedName>
        <fullName evidence="4">CYTH domain-containing protein</fullName>
    </recommendedName>
</protein>
<name>A0A917RPL7_9NOCA</name>
<accession>A0A917RPL7</accession>
<sequence>MGEADYQGRSRTAERSVTTTERPPVSTPIHIKVNLDRDVAGALSRLGCTRATATGRDIWFAEPRSAGVTGAPTLLSSGIVIRLRSGAAHDLTVELRPCQRPQLVGRWVAPFTDSAVQYRIESDWCGGRRMLSASVIGRRPSGSLRDAVARGVDITAALDPAQRQFLVSCTPPGVAVERLRALGPVASAQWTGVLVADVYADVERWTVAGLDLLELSLRVTPTDGEPPADLHMRAFDAQRGLENALRALDLTFASGKTKTEQVITALAAARSEFGE</sequence>
<evidence type="ECO:0000313" key="3">
    <source>
        <dbReference type="Proteomes" id="UP000638263"/>
    </source>
</evidence>
<proteinExistence type="predicted"/>
<gene>
    <name evidence="2" type="ORF">GCM10011588_35490</name>
</gene>
<keyword evidence="3" id="KW-1185">Reference proteome</keyword>
<feature type="region of interest" description="Disordered" evidence="1">
    <location>
        <begin position="1"/>
        <end position="25"/>
    </location>
</feature>
<feature type="compositionally biased region" description="Basic and acidic residues" evidence="1">
    <location>
        <begin position="1"/>
        <end position="14"/>
    </location>
</feature>